<dbReference type="AlphaFoldDB" id="A0A498C142"/>
<comment type="caution">
    <text evidence="1">The sequence shown here is derived from an EMBL/GenBank/DDBJ whole genome shotgun (WGS) entry which is preliminary data.</text>
</comment>
<organism evidence="1 2">
    <name type="scientific">Microbacterium telephonicum</name>
    <dbReference type="NCBI Taxonomy" id="1714841"/>
    <lineage>
        <taxon>Bacteria</taxon>
        <taxon>Bacillati</taxon>
        <taxon>Actinomycetota</taxon>
        <taxon>Actinomycetes</taxon>
        <taxon>Micrococcales</taxon>
        <taxon>Microbacteriaceae</taxon>
        <taxon>Microbacterium</taxon>
    </lineage>
</organism>
<dbReference type="Proteomes" id="UP000273158">
    <property type="component" value="Unassembled WGS sequence"/>
</dbReference>
<keyword evidence="2" id="KW-1185">Reference proteome</keyword>
<proteinExistence type="predicted"/>
<accession>A0A498C142</accession>
<gene>
    <name evidence="1" type="ORF">C7474_1478</name>
</gene>
<sequence>MASTARANASVQHKIVTNEWVGLVTRANLTGAYQTSNYYTGKTGAVPWATNGSYVTLSGMLPGGNITSASAFCDR</sequence>
<name>A0A498C142_9MICO</name>
<protein>
    <submittedName>
        <fullName evidence="1">Uncharacterized protein</fullName>
    </submittedName>
</protein>
<dbReference type="EMBL" id="RCDB01000002">
    <property type="protein sequence ID" value="RLK49335.1"/>
    <property type="molecule type" value="Genomic_DNA"/>
</dbReference>
<reference evidence="1 2" key="1">
    <citation type="journal article" date="2015" name="Stand. Genomic Sci.">
        <title>Genomic Encyclopedia of Bacterial and Archaeal Type Strains, Phase III: the genomes of soil and plant-associated and newly described type strains.</title>
        <authorList>
            <person name="Whitman W.B."/>
            <person name="Woyke T."/>
            <person name="Klenk H.P."/>
            <person name="Zhou Y."/>
            <person name="Lilburn T.G."/>
            <person name="Beck B.J."/>
            <person name="De Vos P."/>
            <person name="Vandamme P."/>
            <person name="Eisen J.A."/>
            <person name="Garrity G."/>
            <person name="Hugenholtz P."/>
            <person name="Kyrpides N.C."/>
        </authorList>
    </citation>
    <scope>NUCLEOTIDE SEQUENCE [LARGE SCALE GENOMIC DNA]</scope>
    <source>
        <strain evidence="1 2">S2T63</strain>
    </source>
</reference>
<evidence type="ECO:0000313" key="2">
    <source>
        <dbReference type="Proteomes" id="UP000273158"/>
    </source>
</evidence>
<evidence type="ECO:0000313" key="1">
    <source>
        <dbReference type="EMBL" id="RLK49335.1"/>
    </source>
</evidence>